<reference evidence="2 3" key="1">
    <citation type="journal article" date="2021" name="Elife">
        <title>Chloroplast acquisition without the gene transfer in kleptoplastic sea slugs, Plakobranchus ocellatus.</title>
        <authorList>
            <person name="Maeda T."/>
            <person name="Takahashi S."/>
            <person name="Yoshida T."/>
            <person name="Shimamura S."/>
            <person name="Takaki Y."/>
            <person name="Nagai Y."/>
            <person name="Toyoda A."/>
            <person name="Suzuki Y."/>
            <person name="Arimoto A."/>
            <person name="Ishii H."/>
            <person name="Satoh N."/>
            <person name="Nishiyama T."/>
            <person name="Hasebe M."/>
            <person name="Maruyama T."/>
            <person name="Minagawa J."/>
            <person name="Obokata J."/>
            <person name="Shigenobu S."/>
        </authorList>
    </citation>
    <scope>NUCLEOTIDE SEQUENCE [LARGE SCALE GENOMIC DNA]</scope>
</reference>
<organism evidence="2 3">
    <name type="scientific">Plakobranchus ocellatus</name>
    <dbReference type="NCBI Taxonomy" id="259542"/>
    <lineage>
        <taxon>Eukaryota</taxon>
        <taxon>Metazoa</taxon>
        <taxon>Spiralia</taxon>
        <taxon>Lophotrochozoa</taxon>
        <taxon>Mollusca</taxon>
        <taxon>Gastropoda</taxon>
        <taxon>Heterobranchia</taxon>
        <taxon>Euthyneura</taxon>
        <taxon>Panpulmonata</taxon>
        <taxon>Sacoglossa</taxon>
        <taxon>Placobranchoidea</taxon>
        <taxon>Plakobranchidae</taxon>
        <taxon>Plakobranchus</taxon>
    </lineage>
</organism>
<accession>A0AAV4A2Y8</accession>
<dbReference type="EMBL" id="BLXT01003538">
    <property type="protein sequence ID" value="GFO01687.1"/>
    <property type="molecule type" value="Genomic_DNA"/>
</dbReference>
<sequence length="104" mass="11991">MSLFDTPKHFHVCNLTVLLITSLIRNLVQVQNTLPSFTNVYLRIHTKSVGCPSVEGRPTNAKNTFYIMLCTLSHHTSVEEPSVFYVFPVWTLTLEHEQQHLQHN</sequence>
<protein>
    <recommendedName>
        <fullName evidence="4">Secreted protein</fullName>
    </recommendedName>
</protein>
<evidence type="ECO:0000256" key="1">
    <source>
        <dbReference type="SAM" id="SignalP"/>
    </source>
</evidence>
<dbReference type="Proteomes" id="UP000735302">
    <property type="component" value="Unassembled WGS sequence"/>
</dbReference>
<name>A0AAV4A2Y8_9GAST</name>
<evidence type="ECO:0000313" key="2">
    <source>
        <dbReference type="EMBL" id="GFO01687.1"/>
    </source>
</evidence>
<evidence type="ECO:0008006" key="4">
    <source>
        <dbReference type="Google" id="ProtNLM"/>
    </source>
</evidence>
<keyword evidence="3" id="KW-1185">Reference proteome</keyword>
<feature type="chain" id="PRO_5044022438" description="Secreted protein" evidence="1">
    <location>
        <begin position="31"/>
        <end position="104"/>
    </location>
</feature>
<dbReference type="AlphaFoldDB" id="A0AAV4A2Y8"/>
<keyword evidence="1" id="KW-0732">Signal</keyword>
<proteinExistence type="predicted"/>
<evidence type="ECO:0000313" key="3">
    <source>
        <dbReference type="Proteomes" id="UP000735302"/>
    </source>
</evidence>
<gene>
    <name evidence="2" type="ORF">PoB_002819200</name>
</gene>
<feature type="signal peptide" evidence="1">
    <location>
        <begin position="1"/>
        <end position="30"/>
    </location>
</feature>
<comment type="caution">
    <text evidence="2">The sequence shown here is derived from an EMBL/GenBank/DDBJ whole genome shotgun (WGS) entry which is preliminary data.</text>
</comment>